<protein>
    <submittedName>
        <fullName evidence="1">Uncharacterized protein</fullName>
    </submittedName>
</protein>
<sequence length="180" mass="20806">MSVPRGTTAYQAYQGQQFVLRRNVWVTSSRPYLINLTCKKLQMILHEDKVDKVLKKVFILDPRPVNEKHKDYPVGPYTRKIVCISENLMRGMRRCGWVEDIAKWVHAFPDISHEHETQSGYLVYLFMSSWSNGELRLPTYKGCGDVRKQFLTHLLMSPGNDSELSTPDGLNNLVLSLYDV</sequence>
<dbReference type="AlphaFoldDB" id="A0A0D9VD19"/>
<evidence type="ECO:0000313" key="1">
    <source>
        <dbReference type="EnsemblPlants" id="LPERR02G05580.1"/>
    </source>
</evidence>
<proteinExistence type="predicted"/>
<keyword evidence="2" id="KW-1185">Reference proteome</keyword>
<reference evidence="1 2" key="1">
    <citation type="submission" date="2012-08" db="EMBL/GenBank/DDBJ databases">
        <title>Oryza genome evolution.</title>
        <authorList>
            <person name="Wing R.A."/>
        </authorList>
    </citation>
    <scope>NUCLEOTIDE SEQUENCE</scope>
</reference>
<reference evidence="1" key="3">
    <citation type="submission" date="2015-04" db="UniProtKB">
        <authorList>
            <consortium name="EnsemblPlants"/>
        </authorList>
    </citation>
    <scope>IDENTIFICATION</scope>
</reference>
<organism evidence="1 2">
    <name type="scientific">Leersia perrieri</name>
    <dbReference type="NCBI Taxonomy" id="77586"/>
    <lineage>
        <taxon>Eukaryota</taxon>
        <taxon>Viridiplantae</taxon>
        <taxon>Streptophyta</taxon>
        <taxon>Embryophyta</taxon>
        <taxon>Tracheophyta</taxon>
        <taxon>Spermatophyta</taxon>
        <taxon>Magnoliopsida</taxon>
        <taxon>Liliopsida</taxon>
        <taxon>Poales</taxon>
        <taxon>Poaceae</taxon>
        <taxon>BOP clade</taxon>
        <taxon>Oryzoideae</taxon>
        <taxon>Oryzeae</taxon>
        <taxon>Oryzinae</taxon>
        <taxon>Leersia</taxon>
    </lineage>
</organism>
<evidence type="ECO:0000313" key="2">
    <source>
        <dbReference type="Proteomes" id="UP000032180"/>
    </source>
</evidence>
<dbReference type="Gramene" id="LPERR02G05580.1">
    <property type="protein sequence ID" value="LPERR02G05580.1"/>
    <property type="gene ID" value="LPERR02G05580"/>
</dbReference>
<dbReference type="Proteomes" id="UP000032180">
    <property type="component" value="Chromosome 2"/>
</dbReference>
<dbReference type="EnsemblPlants" id="LPERR02G05580.1">
    <property type="protein sequence ID" value="LPERR02G05580.1"/>
    <property type="gene ID" value="LPERR02G05580"/>
</dbReference>
<dbReference type="HOGENOM" id="CLU_1734443_0_0_1"/>
<name>A0A0D9VD19_9ORYZ</name>
<accession>A0A0D9VD19</accession>
<reference evidence="2" key="2">
    <citation type="submission" date="2013-12" db="EMBL/GenBank/DDBJ databases">
        <authorList>
            <person name="Yu Y."/>
            <person name="Lee S."/>
            <person name="de Baynast K."/>
            <person name="Wissotski M."/>
            <person name="Liu L."/>
            <person name="Talag J."/>
            <person name="Goicoechea J."/>
            <person name="Angelova A."/>
            <person name="Jetty R."/>
            <person name="Kudrna D."/>
            <person name="Golser W."/>
            <person name="Rivera L."/>
            <person name="Zhang J."/>
            <person name="Wing R."/>
        </authorList>
    </citation>
    <scope>NUCLEOTIDE SEQUENCE</scope>
</reference>